<keyword evidence="2" id="KW-1185">Reference proteome</keyword>
<reference evidence="2" key="1">
    <citation type="submission" date="2011-02" db="EMBL/GenBank/DDBJ databases">
        <title>The complete genome of Planctomyces brasiliensis DSM 5305.</title>
        <authorList>
            <person name="Lucas S."/>
            <person name="Copeland A."/>
            <person name="Lapidus A."/>
            <person name="Bruce D."/>
            <person name="Goodwin L."/>
            <person name="Pitluck S."/>
            <person name="Kyrpides N."/>
            <person name="Mavromatis K."/>
            <person name="Pagani I."/>
            <person name="Ivanova N."/>
            <person name="Ovchinnikova G."/>
            <person name="Lu M."/>
            <person name="Detter J.C."/>
            <person name="Han C."/>
            <person name="Land M."/>
            <person name="Hauser L."/>
            <person name="Markowitz V."/>
            <person name="Cheng J.-F."/>
            <person name="Hugenholtz P."/>
            <person name="Woyke T."/>
            <person name="Wu D."/>
            <person name="Tindall B."/>
            <person name="Pomrenke H.G."/>
            <person name="Brambilla E."/>
            <person name="Klenk H.-P."/>
            <person name="Eisen J.A."/>
        </authorList>
    </citation>
    <scope>NUCLEOTIDE SEQUENCE [LARGE SCALE GENOMIC DNA]</scope>
    <source>
        <strain evidence="2">ATCC 49424 / DSM 5305 / JCM 21570 / NBRC 103401 / IFAM 1448</strain>
    </source>
</reference>
<dbReference type="KEGG" id="pbs:Plabr_2273"/>
<dbReference type="EMBL" id="CP002546">
    <property type="protein sequence ID" value="ADY59875.1"/>
    <property type="molecule type" value="Genomic_DNA"/>
</dbReference>
<organism evidence="1 2">
    <name type="scientific">Rubinisphaera brasiliensis (strain ATCC 49424 / DSM 5305 / JCM 21570 / IAM 15109 / NBRC 103401 / IFAM 1448)</name>
    <name type="common">Planctomyces brasiliensis</name>
    <dbReference type="NCBI Taxonomy" id="756272"/>
    <lineage>
        <taxon>Bacteria</taxon>
        <taxon>Pseudomonadati</taxon>
        <taxon>Planctomycetota</taxon>
        <taxon>Planctomycetia</taxon>
        <taxon>Planctomycetales</taxon>
        <taxon>Planctomycetaceae</taxon>
        <taxon>Rubinisphaera</taxon>
    </lineage>
</organism>
<dbReference type="HOGENOM" id="CLU_2467095_0_0_0"/>
<accession>F0SLV0</accession>
<dbReference type="AlphaFoldDB" id="F0SLV0"/>
<proteinExistence type="predicted"/>
<protein>
    <submittedName>
        <fullName evidence="1">Uncharacterized protein</fullName>
    </submittedName>
</protein>
<dbReference type="OrthoDB" id="9907302at2"/>
<dbReference type="RefSeq" id="WP_013628599.1">
    <property type="nucleotide sequence ID" value="NC_015174.1"/>
</dbReference>
<dbReference type="Proteomes" id="UP000006860">
    <property type="component" value="Chromosome"/>
</dbReference>
<name>F0SLV0_RUBBR</name>
<sequence>MSALTPGEQDALLILQHYEPRLDRTAPERTIHECREYFLAQAGQDNLPRFTAAMKILLEKRYVRRLNDERLELSDSGREWYLAHTDVA</sequence>
<evidence type="ECO:0000313" key="2">
    <source>
        <dbReference type="Proteomes" id="UP000006860"/>
    </source>
</evidence>
<evidence type="ECO:0000313" key="1">
    <source>
        <dbReference type="EMBL" id="ADY59875.1"/>
    </source>
</evidence>
<gene>
    <name evidence="1" type="ordered locus">Plabr_2273</name>
</gene>